<sequence>MSLHDYNAKRRFDQTPEPAGDTPARAG</sequence>
<accession>W4RVQ8</accession>
<dbReference type="GO" id="GO:0016874">
    <property type="term" value="F:ligase activity"/>
    <property type="evidence" value="ECO:0007669"/>
    <property type="project" value="UniProtKB-KW"/>
</dbReference>
<dbReference type="Proteomes" id="UP000019143">
    <property type="component" value="Unassembled WGS sequence"/>
</dbReference>
<evidence type="ECO:0000313" key="3">
    <source>
        <dbReference type="Proteomes" id="UP000019143"/>
    </source>
</evidence>
<evidence type="ECO:0000256" key="1">
    <source>
        <dbReference type="SAM" id="MobiDB-lite"/>
    </source>
</evidence>
<proteinExistence type="predicted"/>
<keyword evidence="2" id="KW-0436">Ligase</keyword>
<evidence type="ECO:0000313" key="2">
    <source>
        <dbReference type="EMBL" id="GAE48485.1"/>
    </source>
</evidence>
<feature type="compositionally biased region" description="Basic and acidic residues" evidence="1">
    <location>
        <begin position="1"/>
        <end position="14"/>
    </location>
</feature>
<gene>
    <name evidence="2" type="ORF">XPU_0017</name>
</gene>
<reference evidence="2 3" key="1">
    <citation type="submission" date="2014-01" db="EMBL/GenBank/DDBJ databases">
        <title>Genome sequence and analysis of Xanthomonas arboricola pv. pruni.</title>
        <authorList>
            <person name="Fujikawa T."/>
            <person name="Nakazono-Nagaoka E."/>
        </authorList>
    </citation>
    <scope>NUCLEOTIDE SEQUENCE [LARGE SCALE GENOMIC DNA]</scope>
    <source>
        <strain evidence="3">MAFF 311562</strain>
    </source>
</reference>
<organism evidence="2 3">
    <name type="scientific">Xanthomonas arboricola pv. pruni str. MAFF 311562</name>
    <dbReference type="NCBI Taxonomy" id="1414836"/>
    <lineage>
        <taxon>Bacteria</taxon>
        <taxon>Pseudomonadati</taxon>
        <taxon>Pseudomonadota</taxon>
        <taxon>Gammaproteobacteria</taxon>
        <taxon>Lysobacterales</taxon>
        <taxon>Lysobacteraceae</taxon>
        <taxon>Xanthomonas</taxon>
    </lineage>
</organism>
<protein>
    <submittedName>
        <fullName evidence="2">ATP-dependent DNA ligase</fullName>
    </submittedName>
</protein>
<name>W4RVQ8_9XANT</name>
<feature type="region of interest" description="Disordered" evidence="1">
    <location>
        <begin position="1"/>
        <end position="27"/>
    </location>
</feature>
<comment type="caution">
    <text evidence="2">The sequence shown here is derived from an EMBL/GenBank/DDBJ whole genome shotgun (WGS) entry which is preliminary data.</text>
</comment>
<dbReference type="AlphaFoldDB" id="W4RVQ8"/>
<feature type="non-terminal residue" evidence="2">
    <location>
        <position position="27"/>
    </location>
</feature>
<dbReference type="EMBL" id="BAVB01000003">
    <property type="protein sequence ID" value="GAE48485.1"/>
    <property type="molecule type" value="Genomic_DNA"/>
</dbReference>